<accession>A0A9X1TZB4</accession>
<dbReference type="EMBL" id="JAIRBA010000003">
    <property type="protein sequence ID" value="MCG2417904.1"/>
    <property type="molecule type" value="Genomic_DNA"/>
</dbReference>
<sequence>MKTILLHPSYFPSIEQMAAVAQAEKVVFEVEDNYQKQSYRNRTYIAHSNGKLLLNIPIKHNKLGKRQKTKEVMVENDFPWQEHHWRSLQSAYRTSPFFEYYEDDLEVFFTEPVGNLMAHNLKIFKFLCDLIGIEVEVSETTSFEKTPEITDLRLLVNAKRKSAFQPEAYTQVHQANHPFLPNLSVLDLLFNEGPNALNYLENTVLPVTNFPQSE</sequence>
<gene>
    <name evidence="1" type="ORF">K8089_02640</name>
</gene>
<name>A0A9X1TZB4_9FLAO</name>
<dbReference type="InterPro" id="IPR014985">
    <property type="entry name" value="WbqC"/>
</dbReference>
<organism evidence="1 2">
    <name type="scientific">Aequorivita vitellina</name>
    <dbReference type="NCBI Taxonomy" id="2874475"/>
    <lineage>
        <taxon>Bacteria</taxon>
        <taxon>Pseudomonadati</taxon>
        <taxon>Bacteroidota</taxon>
        <taxon>Flavobacteriia</taxon>
        <taxon>Flavobacteriales</taxon>
        <taxon>Flavobacteriaceae</taxon>
        <taxon>Aequorivita</taxon>
    </lineage>
</organism>
<keyword evidence="2" id="KW-1185">Reference proteome</keyword>
<protein>
    <submittedName>
        <fullName evidence="1">WbqC family protein</fullName>
    </submittedName>
</protein>
<dbReference type="AlphaFoldDB" id="A0A9X1TZB4"/>
<evidence type="ECO:0000313" key="2">
    <source>
        <dbReference type="Proteomes" id="UP001139461"/>
    </source>
</evidence>
<dbReference type="Proteomes" id="UP001139461">
    <property type="component" value="Unassembled WGS sequence"/>
</dbReference>
<evidence type="ECO:0000313" key="1">
    <source>
        <dbReference type="EMBL" id="MCG2417904.1"/>
    </source>
</evidence>
<comment type="caution">
    <text evidence="1">The sequence shown here is derived from an EMBL/GenBank/DDBJ whole genome shotgun (WGS) entry which is preliminary data.</text>
</comment>
<dbReference type="RefSeq" id="WP_237601720.1">
    <property type="nucleotide sequence ID" value="NZ_JAIRBA010000003.1"/>
</dbReference>
<dbReference type="Pfam" id="PF08889">
    <property type="entry name" value="WbqC"/>
    <property type="match status" value="2"/>
</dbReference>
<reference evidence="1" key="1">
    <citation type="submission" date="2021-09" db="EMBL/GenBank/DDBJ databases">
        <title>Genome of Aequorivita sp. strain F47161.</title>
        <authorList>
            <person name="Wang Y."/>
        </authorList>
    </citation>
    <scope>NUCLEOTIDE SEQUENCE</scope>
    <source>
        <strain evidence="1">F47161</strain>
    </source>
</reference>
<proteinExistence type="predicted"/>